<organism evidence="1 2">
    <name type="scientific">Brassica campestris</name>
    <name type="common">Field mustard</name>
    <dbReference type="NCBI Taxonomy" id="3711"/>
    <lineage>
        <taxon>Eukaryota</taxon>
        <taxon>Viridiplantae</taxon>
        <taxon>Streptophyta</taxon>
        <taxon>Embryophyta</taxon>
        <taxon>Tracheophyta</taxon>
        <taxon>Spermatophyta</taxon>
        <taxon>Magnoliopsida</taxon>
        <taxon>eudicotyledons</taxon>
        <taxon>Gunneridae</taxon>
        <taxon>Pentapetalae</taxon>
        <taxon>rosids</taxon>
        <taxon>malvids</taxon>
        <taxon>Brassicales</taxon>
        <taxon>Brassicaceae</taxon>
        <taxon>Brassiceae</taxon>
        <taxon>Brassica</taxon>
    </lineage>
</organism>
<evidence type="ECO:0000313" key="2">
    <source>
        <dbReference type="Proteomes" id="UP000694005"/>
    </source>
</evidence>
<proteinExistence type="predicted"/>
<dbReference type="EMBL" id="LS974622">
    <property type="protein sequence ID" value="CAG7870563.1"/>
    <property type="molecule type" value="Genomic_DNA"/>
</dbReference>
<reference evidence="1 2" key="1">
    <citation type="submission" date="2021-07" db="EMBL/GenBank/DDBJ databases">
        <authorList>
            <consortium name="Genoscope - CEA"/>
            <person name="William W."/>
        </authorList>
    </citation>
    <scope>NUCLEOTIDE SEQUENCE [LARGE SCALE GENOMIC DNA]</scope>
</reference>
<dbReference type="AlphaFoldDB" id="A0A8D9DBW4"/>
<protein>
    <submittedName>
        <fullName evidence="1">Uncharacterized protein</fullName>
    </submittedName>
</protein>
<dbReference type="Proteomes" id="UP000694005">
    <property type="component" value="Chromosome A06"/>
</dbReference>
<sequence>MLLAETCAHAGCISSANLKYYGESEFHQDSTRRSVVIIIQGGPNSASAERT</sequence>
<accession>A0A8D9DBW4</accession>
<dbReference type="Gramene" id="A06p28030.2_BraZ1">
    <property type="protein sequence ID" value="A06p28030.2_BraZ1.CDS"/>
    <property type="gene ID" value="A06g28030.2_BraZ1"/>
</dbReference>
<name>A0A8D9DBW4_BRACM</name>
<evidence type="ECO:0000313" key="1">
    <source>
        <dbReference type="EMBL" id="CAG7870563.1"/>
    </source>
</evidence>
<gene>
    <name evidence="1" type="ORF">BRAPAZ1V2_A06P28030.2</name>
</gene>